<dbReference type="PANTHER" id="PTHR33695">
    <property type="entry name" value="LIPOPROTEIN SIGNAL PEPTIDASE"/>
    <property type="match status" value="1"/>
</dbReference>
<dbReference type="NCBIfam" id="TIGR00077">
    <property type="entry name" value="lspA"/>
    <property type="match status" value="1"/>
</dbReference>
<evidence type="ECO:0000256" key="9">
    <source>
        <dbReference type="HAMAP-Rule" id="MF_00161"/>
    </source>
</evidence>
<evidence type="ECO:0000256" key="5">
    <source>
        <dbReference type="ARBA" id="ARBA00022750"/>
    </source>
</evidence>
<dbReference type="EC" id="3.4.23.36" evidence="9"/>
<evidence type="ECO:0000256" key="10">
    <source>
        <dbReference type="RuleBase" id="RU004181"/>
    </source>
</evidence>
<comment type="subcellular location">
    <subcellularLocation>
        <location evidence="9">Cell membrane</location>
        <topology evidence="9">Multi-pass membrane protein</topology>
    </subcellularLocation>
</comment>
<feature type="transmembrane region" description="Helical" evidence="9">
    <location>
        <begin position="133"/>
        <end position="153"/>
    </location>
</feature>
<evidence type="ECO:0000256" key="2">
    <source>
        <dbReference type="ARBA" id="ARBA00022475"/>
    </source>
</evidence>
<feature type="transmembrane region" description="Helical" evidence="9">
    <location>
        <begin position="66"/>
        <end position="85"/>
    </location>
</feature>
<comment type="catalytic activity">
    <reaction evidence="9">
        <text>Release of signal peptides from bacterial membrane prolipoproteins. Hydrolyzes -Xaa-Yaa-Zaa-|-(S,diacylglyceryl)Cys-, in which Xaa is hydrophobic (preferably Leu), and Yaa (Ala or Ser) and Zaa (Gly or Ala) have small, neutral side chains.</text>
        <dbReference type="EC" id="3.4.23.36"/>
    </reaction>
</comment>
<accession>A0A501WS35</accession>
<dbReference type="EMBL" id="VFRP01000004">
    <property type="protein sequence ID" value="TPE52188.1"/>
    <property type="molecule type" value="Genomic_DNA"/>
</dbReference>
<evidence type="ECO:0000256" key="8">
    <source>
        <dbReference type="ARBA" id="ARBA00023136"/>
    </source>
</evidence>
<proteinExistence type="inferred from homology"/>
<comment type="similarity">
    <text evidence="1 9 10">Belongs to the peptidase A8 family.</text>
</comment>
<dbReference type="GO" id="GO:0004190">
    <property type="term" value="F:aspartic-type endopeptidase activity"/>
    <property type="evidence" value="ECO:0007669"/>
    <property type="project" value="UniProtKB-UniRule"/>
</dbReference>
<keyword evidence="8 9" id="KW-0472">Membrane</keyword>
<dbReference type="Pfam" id="PF01252">
    <property type="entry name" value="Peptidase_A8"/>
    <property type="match status" value="1"/>
</dbReference>
<dbReference type="OrthoDB" id="9810259at2"/>
<feature type="active site" evidence="9">
    <location>
        <position position="120"/>
    </location>
</feature>
<feature type="transmembrane region" description="Helical" evidence="9">
    <location>
        <begin position="92"/>
        <end position="113"/>
    </location>
</feature>
<evidence type="ECO:0000313" key="12">
    <source>
        <dbReference type="Proteomes" id="UP000319255"/>
    </source>
</evidence>
<name>A0A501WS35_9RHOB</name>
<dbReference type="InterPro" id="IPR001872">
    <property type="entry name" value="Peptidase_A8"/>
</dbReference>
<dbReference type="GO" id="GO:0005886">
    <property type="term" value="C:plasma membrane"/>
    <property type="evidence" value="ECO:0007669"/>
    <property type="project" value="UniProtKB-SubCell"/>
</dbReference>
<evidence type="ECO:0000256" key="4">
    <source>
        <dbReference type="ARBA" id="ARBA00022692"/>
    </source>
</evidence>
<dbReference type="PRINTS" id="PR00781">
    <property type="entry name" value="LIPOSIGPTASE"/>
</dbReference>
<keyword evidence="12" id="KW-1185">Reference proteome</keyword>
<protein>
    <recommendedName>
        <fullName evidence="9">Lipoprotein signal peptidase</fullName>
        <ecNumber evidence="9">3.4.23.36</ecNumber>
    </recommendedName>
    <alternativeName>
        <fullName evidence="9">Prolipoprotein signal peptidase</fullName>
    </alternativeName>
    <alternativeName>
        <fullName evidence="9">Signal peptidase II</fullName>
        <shortName evidence="9">SPase II</shortName>
    </alternativeName>
</protein>
<keyword evidence="3 9" id="KW-0645">Protease</keyword>
<dbReference type="AlphaFoldDB" id="A0A501WS35"/>
<comment type="pathway">
    <text evidence="9">Protein modification; lipoprotein biosynthesis (signal peptide cleavage).</text>
</comment>
<dbReference type="Proteomes" id="UP000319255">
    <property type="component" value="Unassembled WGS sequence"/>
</dbReference>
<dbReference type="GO" id="GO:0006508">
    <property type="term" value="P:proteolysis"/>
    <property type="evidence" value="ECO:0007669"/>
    <property type="project" value="UniProtKB-KW"/>
</dbReference>
<reference evidence="11 12" key="1">
    <citation type="submission" date="2019-06" db="EMBL/GenBank/DDBJ databases">
        <title>A novel bacterium of genus Amaricoccus, isolated from marine sediment.</title>
        <authorList>
            <person name="Huang H."/>
            <person name="Mo K."/>
            <person name="Hu Y."/>
        </authorList>
    </citation>
    <scope>NUCLEOTIDE SEQUENCE [LARGE SCALE GENOMIC DNA]</scope>
    <source>
        <strain evidence="11 12">HB172011</strain>
    </source>
</reference>
<comment type="caution">
    <text evidence="9">Lacks conserved residue(s) required for the propagation of feature annotation.</text>
</comment>
<evidence type="ECO:0000256" key="6">
    <source>
        <dbReference type="ARBA" id="ARBA00022801"/>
    </source>
</evidence>
<keyword evidence="5 9" id="KW-0064">Aspartyl protease</keyword>
<dbReference type="UniPathway" id="UPA00665"/>
<comment type="caution">
    <text evidence="11">The sequence shown here is derived from an EMBL/GenBank/DDBJ whole genome shotgun (WGS) entry which is preliminary data.</text>
</comment>
<evidence type="ECO:0000256" key="1">
    <source>
        <dbReference type="ARBA" id="ARBA00006139"/>
    </source>
</evidence>
<comment type="function">
    <text evidence="9">This protein specifically catalyzes the removal of signal peptides from prolipoproteins.</text>
</comment>
<keyword evidence="2 9" id="KW-1003">Cell membrane</keyword>
<feature type="active site" evidence="9">
    <location>
        <position position="139"/>
    </location>
</feature>
<evidence type="ECO:0000313" key="11">
    <source>
        <dbReference type="EMBL" id="TPE52188.1"/>
    </source>
</evidence>
<keyword evidence="7 9" id="KW-1133">Transmembrane helix</keyword>
<keyword evidence="6 9" id="KW-0378">Hydrolase</keyword>
<gene>
    <name evidence="9 11" type="primary">lspA</name>
    <name evidence="11" type="ORF">FJM51_07135</name>
</gene>
<dbReference type="HAMAP" id="MF_00161">
    <property type="entry name" value="LspA"/>
    <property type="match status" value="1"/>
</dbReference>
<dbReference type="RefSeq" id="WP_140453430.1">
    <property type="nucleotide sequence ID" value="NZ_VFRP01000004.1"/>
</dbReference>
<sequence>MNPTLRRVVAIATLVYLIDRATKFWVVEVLDLRSRGHVAVLDPWFNLTMAWNQGINFGLFDMGPDAGRWALIGLALAICAGLLFWARRRTGVMDALGVGLIIGGALGNVWDRIRYGAVADFLNFSVPGVRNPFAFNVADAAIFLGAVLLLIFAREPAPRKSQSGGRARKRR</sequence>
<dbReference type="PANTHER" id="PTHR33695:SF1">
    <property type="entry name" value="LIPOPROTEIN SIGNAL PEPTIDASE"/>
    <property type="match status" value="1"/>
</dbReference>
<evidence type="ECO:0000256" key="3">
    <source>
        <dbReference type="ARBA" id="ARBA00022670"/>
    </source>
</evidence>
<organism evidence="11 12">
    <name type="scientific">Amaricoccus solimangrovi</name>
    <dbReference type="NCBI Taxonomy" id="2589815"/>
    <lineage>
        <taxon>Bacteria</taxon>
        <taxon>Pseudomonadati</taxon>
        <taxon>Pseudomonadota</taxon>
        <taxon>Alphaproteobacteria</taxon>
        <taxon>Rhodobacterales</taxon>
        <taxon>Paracoccaceae</taxon>
        <taxon>Amaricoccus</taxon>
    </lineage>
</organism>
<keyword evidence="4 9" id="KW-0812">Transmembrane</keyword>
<evidence type="ECO:0000256" key="7">
    <source>
        <dbReference type="ARBA" id="ARBA00022989"/>
    </source>
</evidence>